<dbReference type="Gene3D" id="1.20.58.60">
    <property type="match status" value="1"/>
</dbReference>
<protein>
    <submittedName>
        <fullName evidence="3">Uncharacterized protein</fullName>
    </submittedName>
</protein>
<keyword evidence="2" id="KW-1133">Transmembrane helix</keyword>
<evidence type="ECO:0000256" key="1">
    <source>
        <dbReference type="SAM" id="Coils"/>
    </source>
</evidence>
<feature type="transmembrane region" description="Helical" evidence="2">
    <location>
        <begin position="250"/>
        <end position="267"/>
    </location>
</feature>
<proteinExistence type="predicted"/>
<dbReference type="AlphaFoldDB" id="A0A1C4D080"/>
<sequence length="271" mass="30798">MTALLPAMPARQHPVAHFRHNIDALLLRLNDEFEKTKDVQGEVAAFNERGFFSRWTGSITTQNDTDLAGMIASLGGSLSVTQEVLRCLLQINAEKNQALKGFHAAIVDKLQDLESNDSAFDMSVRENFTLLLEHLKEQVEDKLAQANLVEEHARALETHHDQLTTFQRDMAQQQRQYQYLVEQLHELETNNETYARQVNQCKSELAAVKNRAEGIERKLVALEQQFAENTLHCNTLARTMRKNRPGFRDLLLFASSAGVVVLGWMQFAHTL</sequence>
<dbReference type="EMBL" id="FMAY01000009">
    <property type="protein sequence ID" value="SCC24709.1"/>
    <property type="molecule type" value="Genomic_DNA"/>
</dbReference>
<keyword evidence="2" id="KW-0472">Membrane</keyword>
<feature type="coiled-coil region" evidence="1">
    <location>
        <begin position="125"/>
        <end position="225"/>
    </location>
</feature>
<accession>A0A1C4D080</accession>
<dbReference type="SUPFAM" id="SSF57997">
    <property type="entry name" value="Tropomyosin"/>
    <property type="match status" value="1"/>
</dbReference>
<dbReference type="OrthoDB" id="6638288at2"/>
<keyword evidence="2" id="KW-0812">Transmembrane</keyword>
<evidence type="ECO:0000313" key="4">
    <source>
        <dbReference type="Proteomes" id="UP000198975"/>
    </source>
</evidence>
<dbReference type="Proteomes" id="UP000198975">
    <property type="component" value="Unassembled WGS sequence"/>
</dbReference>
<gene>
    <name evidence="3" type="ORF">GA0061071_109173</name>
</gene>
<dbReference type="RefSeq" id="WP_088237523.1">
    <property type="nucleotide sequence ID" value="NZ_FMAY01000009.1"/>
</dbReference>
<evidence type="ECO:0000313" key="3">
    <source>
        <dbReference type="EMBL" id="SCC24709.1"/>
    </source>
</evidence>
<keyword evidence="4" id="KW-1185">Reference proteome</keyword>
<keyword evidence="1" id="KW-0175">Coiled coil</keyword>
<reference evidence="4" key="1">
    <citation type="submission" date="2016-08" db="EMBL/GenBank/DDBJ databases">
        <authorList>
            <person name="Varghese N."/>
            <person name="Submissions Spin"/>
        </authorList>
    </citation>
    <scope>NUCLEOTIDE SEQUENCE [LARGE SCALE GENOMIC DNA]</scope>
    <source>
        <strain evidence="4">REICA_082</strain>
    </source>
</reference>
<evidence type="ECO:0000256" key="2">
    <source>
        <dbReference type="SAM" id="Phobius"/>
    </source>
</evidence>
<organism evidence="3 4">
    <name type="scientific">Kosakonia oryzendophytica</name>
    <dbReference type="NCBI Taxonomy" id="1005665"/>
    <lineage>
        <taxon>Bacteria</taxon>
        <taxon>Pseudomonadati</taxon>
        <taxon>Pseudomonadota</taxon>
        <taxon>Gammaproteobacteria</taxon>
        <taxon>Enterobacterales</taxon>
        <taxon>Enterobacteriaceae</taxon>
        <taxon>Kosakonia</taxon>
    </lineage>
</organism>
<name>A0A1C4D080_9ENTR</name>